<accession>A0ABY9TH76</accession>
<name>A0ABY9TH76_9GAMM</name>
<dbReference type="EMBL" id="CP134146">
    <property type="protein sequence ID" value="WNC67618.1"/>
    <property type="molecule type" value="Genomic_DNA"/>
</dbReference>
<evidence type="ECO:0000256" key="9">
    <source>
        <dbReference type="ARBA" id="ARBA00049893"/>
    </source>
</evidence>
<evidence type="ECO:0000256" key="6">
    <source>
        <dbReference type="ARBA" id="ARBA00022833"/>
    </source>
</evidence>
<keyword evidence="5" id="KW-0378">Hydrolase</keyword>
<reference evidence="12" key="1">
    <citation type="submission" date="2023-09" db="EMBL/GenBank/DDBJ databases">
        <authorList>
            <person name="Li S."/>
            <person name="Li X."/>
            <person name="Zhang C."/>
            <person name="Zhao Z."/>
        </authorList>
    </citation>
    <scope>NUCLEOTIDE SEQUENCE [LARGE SCALE GENOMIC DNA]</scope>
    <source>
        <strain evidence="12">SQ345</strain>
    </source>
</reference>
<comment type="catalytic activity">
    <reaction evidence="9">
        <text>S-methyl-5'-thioadenosine + phosphate = 5-(methylsulfanyl)-alpha-D-ribose 1-phosphate + adenine</text>
        <dbReference type="Rhea" id="RHEA:11852"/>
        <dbReference type="ChEBI" id="CHEBI:16708"/>
        <dbReference type="ChEBI" id="CHEBI:17509"/>
        <dbReference type="ChEBI" id="CHEBI:43474"/>
        <dbReference type="ChEBI" id="CHEBI:58533"/>
        <dbReference type="EC" id="2.4.2.28"/>
    </reaction>
    <physiologicalReaction direction="left-to-right" evidence="9">
        <dbReference type="Rhea" id="RHEA:11853"/>
    </physiologicalReaction>
</comment>
<evidence type="ECO:0000313" key="12">
    <source>
        <dbReference type="Proteomes" id="UP001248581"/>
    </source>
</evidence>
<dbReference type="Pfam" id="PF02578">
    <property type="entry name" value="Cu-oxidase_4"/>
    <property type="match status" value="1"/>
</dbReference>
<dbReference type="InterPro" id="IPR038371">
    <property type="entry name" value="Cu_polyphenol_OxRdtase_sf"/>
</dbReference>
<evidence type="ECO:0000256" key="3">
    <source>
        <dbReference type="ARBA" id="ARBA00022679"/>
    </source>
</evidence>
<protein>
    <recommendedName>
        <fullName evidence="10">Purine nucleoside phosphorylase</fullName>
    </recommendedName>
</protein>
<dbReference type="RefSeq" id="WP_348386777.1">
    <property type="nucleotide sequence ID" value="NZ_CP134146.1"/>
</dbReference>
<dbReference type="SUPFAM" id="SSF64438">
    <property type="entry name" value="CNF1/YfiH-like putative cysteine hydrolases"/>
    <property type="match status" value="1"/>
</dbReference>
<keyword evidence="3" id="KW-0808">Transferase</keyword>
<evidence type="ECO:0000256" key="7">
    <source>
        <dbReference type="ARBA" id="ARBA00047989"/>
    </source>
</evidence>
<dbReference type="Proteomes" id="UP001248581">
    <property type="component" value="Chromosome"/>
</dbReference>
<dbReference type="PANTHER" id="PTHR30616">
    <property type="entry name" value="UNCHARACTERIZED PROTEIN YFIH"/>
    <property type="match status" value="1"/>
</dbReference>
<gene>
    <name evidence="11" type="primary">pgeF</name>
    <name evidence="11" type="ORF">RI845_13970</name>
</gene>
<dbReference type="Gene3D" id="3.60.140.10">
    <property type="entry name" value="CNF1/YfiH-like putative cysteine hydrolases"/>
    <property type="match status" value="1"/>
</dbReference>
<dbReference type="InterPro" id="IPR011324">
    <property type="entry name" value="Cytotoxic_necrot_fac-like_cat"/>
</dbReference>
<evidence type="ECO:0000256" key="5">
    <source>
        <dbReference type="ARBA" id="ARBA00022801"/>
    </source>
</evidence>
<keyword evidence="4" id="KW-0479">Metal-binding</keyword>
<sequence length="254" mass="27934">MSDSPNTADKNAIINIKLPTDDNVLAVTTSRQNGHSNTPYDSFNLGFHVSDSEHCVTLNRQKLAQYFPQECNIQWLNQIHGSDVIDVKCYSSTPLTADASYTNNSNLALGILTADCLPILLVNNTGAEIAAIHGGWRPLADNIIANTVKLFKDTPDNITAWLGPCIGPKAFEVGLEVKQQFEKLSPDFSKAFVQQPDGKFLADLHLIATLQLQQLGINKIIGLAECTYTNQDKYFSYRRDGKTGRMASVICINT</sequence>
<comment type="catalytic activity">
    <reaction evidence="1">
        <text>inosine + phosphate = alpha-D-ribose 1-phosphate + hypoxanthine</text>
        <dbReference type="Rhea" id="RHEA:27646"/>
        <dbReference type="ChEBI" id="CHEBI:17368"/>
        <dbReference type="ChEBI" id="CHEBI:17596"/>
        <dbReference type="ChEBI" id="CHEBI:43474"/>
        <dbReference type="ChEBI" id="CHEBI:57720"/>
        <dbReference type="EC" id="2.4.2.1"/>
    </reaction>
    <physiologicalReaction direction="left-to-right" evidence="1">
        <dbReference type="Rhea" id="RHEA:27647"/>
    </physiologicalReaction>
</comment>
<comment type="catalytic activity">
    <reaction evidence="8">
        <text>adenosine + phosphate = alpha-D-ribose 1-phosphate + adenine</text>
        <dbReference type="Rhea" id="RHEA:27642"/>
        <dbReference type="ChEBI" id="CHEBI:16335"/>
        <dbReference type="ChEBI" id="CHEBI:16708"/>
        <dbReference type="ChEBI" id="CHEBI:43474"/>
        <dbReference type="ChEBI" id="CHEBI:57720"/>
        <dbReference type="EC" id="2.4.2.1"/>
    </reaction>
    <physiologicalReaction direction="left-to-right" evidence="8">
        <dbReference type="Rhea" id="RHEA:27643"/>
    </physiologicalReaction>
</comment>
<dbReference type="InterPro" id="IPR003730">
    <property type="entry name" value="Cu_polyphenol_OxRdtase"/>
</dbReference>
<comment type="similarity">
    <text evidence="2 10">Belongs to the purine nucleoside phosphorylase YfiH/LACC1 family.</text>
</comment>
<evidence type="ECO:0000256" key="10">
    <source>
        <dbReference type="RuleBase" id="RU361274"/>
    </source>
</evidence>
<dbReference type="CDD" id="cd16833">
    <property type="entry name" value="YfiH"/>
    <property type="match status" value="1"/>
</dbReference>
<evidence type="ECO:0000256" key="1">
    <source>
        <dbReference type="ARBA" id="ARBA00000553"/>
    </source>
</evidence>
<evidence type="ECO:0000313" key="11">
    <source>
        <dbReference type="EMBL" id="WNC67618.1"/>
    </source>
</evidence>
<keyword evidence="6" id="KW-0862">Zinc</keyword>
<keyword evidence="12" id="KW-1185">Reference proteome</keyword>
<evidence type="ECO:0000256" key="4">
    <source>
        <dbReference type="ARBA" id="ARBA00022723"/>
    </source>
</evidence>
<comment type="catalytic activity">
    <reaction evidence="7">
        <text>adenosine + H2O + H(+) = inosine + NH4(+)</text>
        <dbReference type="Rhea" id="RHEA:24408"/>
        <dbReference type="ChEBI" id="CHEBI:15377"/>
        <dbReference type="ChEBI" id="CHEBI:15378"/>
        <dbReference type="ChEBI" id="CHEBI:16335"/>
        <dbReference type="ChEBI" id="CHEBI:17596"/>
        <dbReference type="ChEBI" id="CHEBI:28938"/>
        <dbReference type="EC" id="3.5.4.4"/>
    </reaction>
    <physiologicalReaction direction="left-to-right" evidence="7">
        <dbReference type="Rhea" id="RHEA:24409"/>
    </physiologicalReaction>
</comment>
<dbReference type="PANTHER" id="PTHR30616:SF2">
    <property type="entry name" value="PURINE NUCLEOSIDE PHOSPHORYLASE LACC1"/>
    <property type="match status" value="1"/>
</dbReference>
<evidence type="ECO:0000256" key="2">
    <source>
        <dbReference type="ARBA" id="ARBA00007353"/>
    </source>
</evidence>
<dbReference type="NCBIfam" id="TIGR00726">
    <property type="entry name" value="peptidoglycan editing factor PgeF"/>
    <property type="match status" value="1"/>
</dbReference>
<proteinExistence type="inferred from homology"/>
<evidence type="ECO:0000256" key="8">
    <source>
        <dbReference type="ARBA" id="ARBA00048968"/>
    </source>
</evidence>
<organism evidence="11 12">
    <name type="scientific">Thalassotalea nanhaiensis</name>
    <dbReference type="NCBI Taxonomy" id="3065648"/>
    <lineage>
        <taxon>Bacteria</taxon>
        <taxon>Pseudomonadati</taxon>
        <taxon>Pseudomonadota</taxon>
        <taxon>Gammaproteobacteria</taxon>
        <taxon>Alteromonadales</taxon>
        <taxon>Colwelliaceae</taxon>
        <taxon>Thalassotalea</taxon>
    </lineage>
</organism>